<dbReference type="EMBL" id="DVNC01000053">
    <property type="protein sequence ID" value="HIU53968.1"/>
    <property type="molecule type" value="Genomic_DNA"/>
</dbReference>
<sequence length="263" mass="31355">MTKYDIIIPIGSVCKTSQNLRDLKKQNESLPFDWIFVADLDMIYTALETHFADFLKLENMEYKCKESEQTDIYFDRATGIGFWHDFPHNVPIEKSFDTIKKKYNRRIERLFNEIGQAKDILFLRVCTIRPKSDYSIENIIYHKTVTSDEVVEEQFQRLKALYPDKNVDMLEVSLFNEPHPYLERRLNSNLVRIEAYSPIKYEWQGDPAVFKKILRPYDLKYGVKFKYLLKTIRFKAHKFAVNIGAKLGIAKYQEEKKRLKKHF</sequence>
<evidence type="ECO:0000313" key="2">
    <source>
        <dbReference type="Proteomes" id="UP000824107"/>
    </source>
</evidence>
<reference evidence="1" key="2">
    <citation type="journal article" date="2021" name="PeerJ">
        <title>Extensive microbial diversity within the chicken gut microbiome revealed by metagenomics and culture.</title>
        <authorList>
            <person name="Gilroy R."/>
            <person name="Ravi A."/>
            <person name="Getino M."/>
            <person name="Pursley I."/>
            <person name="Horton D.L."/>
            <person name="Alikhan N.F."/>
            <person name="Baker D."/>
            <person name="Gharbi K."/>
            <person name="Hall N."/>
            <person name="Watson M."/>
            <person name="Adriaenssens E.M."/>
            <person name="Foster-Nyarko E."/>
            <person name="Jarju S."/>
            <person name="Secka A."/>
            <person name="Antonio M."/>
            <person name="Oren A."/>
            <person name="Chaudhuri R.R."/>
            <person name="La Ragione R."/>
            <person name="Hildebrand F."/>
            <person name="Pallen M.J."/>
        </authorList>
    </citation>
    <scope>NUCLEOTIDE SEQUENCE</scope>
    <source>
        <strain evidence="1">ChiW3-316</strain>
    </source>
</reference>
<comment type="caution">
    <text evidence="1">The sequence shown here is derived from an EMBL/GenBank/DDBJ whole genome shotgun (WGS) entry which is preliminary data.</text>
</comment>
<protein>
    <submittedName>
        <fullName evidence="1">Uncharacterized protein</fullName>
    </submittedName>
</protein>
<gene>
    <name evidence="1" type="ORF">IAD20_07820</name>
</gene>
<reference evidence="1" key="1">
    <citation type="submission" date="2020-10" db="EMBL/GenBank/DDBJ databases">
        <authorList>
            <person name="Gilroy R."/>
        </authorList>
    </citation>
    <scope>NUCLEOTIDE SEQUENCE</scope>
    <source>
        <strain evidence="1">ChiW3-316</strain>
    </source>
</reference>
<accession>A0A9D1M4Y0</accession>
<dbReference type="Pfam" id="PF08795">
    <property type="entry name" value="DUF1796"/>
    <property type="match status" value="1"/>
</dbReference>
<dbReference type="InterPro" id="IPR014903">
    <property type="entry name" value="DUF1796"/>
</dbReference>
<proteinExistence type="predicted"/>
<dbReference type="Proteomes" id="UP000824107">
    <property type="component" value="Unassembled WGS sequence"/>
</dbReference>
<dbReference type="AlphaFoldDB" id="A0A9D1M4Y0"/>
<organism evidence="1 2">
    <name type="scientific">Candidatus Scatocola faecipullorum</name>
    <dbReference type="NCBI Taxonomy" id="2840917"/>
    <lineage>
        <taxon>Bacteria</taxon>
        <taxon>Pseudomonadati</taxon>
        <taxon>Pseudomonadota</taxon>
        <taxon>Alphaproteobacteria</taxon>
        <taxon>Rhodospirillales</taxon>
        <taxon>Rhodospirillaceae</taxon>
        <taxon>Rhodospirillaceae incertae sedis</taxon>
        <taxon>Candidatus Scatocola</taxon>
    </lineage>
</organism>
<evidence type="ECO:0000313" key="1">
    <source>
        <dbReference type="EMBL" id="HIU53968.1"/>
    </source>
</evidence>
<name>A0A9D1M4Y0_9PROT</name>